<proteinExistence type="predicted"/>
<dbReference type="Proteomes" id="UP000043764">
    <property type="component" value="Unassembled WGS sequence"/>
</dbReference>
<feature type="chain" id="PRO_5005217269" evidence="1">
    <location>
        <begin position="24"/>
        <end position="143"/>
    </location>
</feature>
<dbReference type="NCBIfam" id="NF041384">
    <property type="entry name" value="YHS_seleno_dom"/>
    <property type="match status" value="1"/>
</dbReference>
<protein>
    <submittedName>
        <fullName evidence="2">YHS domain protein</fullName>
    </submittedName>
</protein>
<dbReference type="RefSeq" id="WP_050673645.1">
    <property type="nucleotide sequence ID" value="NZ_CVRL01000033.1"/>
</dbReference>
<evidence type="ECO:0000256" key="1">
    <source>
        <dbReference type="SAM" id="SignalP"/>
    </source>
</evidence>
<name>A0A0H5D371_9RHOB</name>
<dbReference type="AlphaFoldDB" id="A0A0H5D371"/>
<sequence>MKKTYFAAMTAAAMTAFSAPAFAGNTLGTAFGGYDPVTYSQGAPEHGKAKFFHLWDGALWTFSSEENRDTFKADPAAYAPQFDAYCAWAASQGYKRPGDPNVTEMVDGKLYTFVHEGARDKWRADVAKHIADGEANWVRIEPF</sequence>
<accession>A0A0H5D371</accession>
<gene>
    <name evidence="2" type="ORF">NIT7321_02531</name>
</gene>
<evidence type="ECO:0000313" key="3">
    <source>
        <dbReference type="Proteomes" id="UP000043764"/>
    </source>
</evidence>
<keyword evidence="1" id="KW-0732">Signal</keyword>
<reference evidence="3" key="1">
    <citation type="submission" date="2015-05" db="EMBL/GenBank/DDBJ databases">
        <authorList>
            <person name="Rodrigo-Torres Lidia"/>
            <person name="Arahal R.David."/>
        </authorList>
    </citation>
    <scope>NUCLEOTIDE SEQUENCE [LARGE SCALE GENOMIC DNA]</scope>
    <source>
        <strain evidence="3">CECT 7321</strain>
    </source>
</reference>
<evidence type="ECO:0000313" key="2">
    <source>
        <dbReference type="EMBL" id="CRL11662.1"/>
    </source>
</evidence>
<feature type="signal peptide" evidence="1">
    <location>
        <begin position="1"/>
        <end position="23"/>
    </location>
</feature>
<organism evidence="2 3">
    <name type="scientific">Phaeobacter italicus</name>
    <dbReference type="NCBI Taxonomy" id="481446"/>
    <lineage>
        <taxon>Bacteria</taxon>
        <taxon>Pseudomonadati</taxon>
        <taxon>Pseudomonadota</taxon>
        <taxon>Alphaproteobacteria</taxon>
        <taxon>Rhodobacterales</taxon>
        <taxon>Roseobacteraceae</taxon>
        <taxon>Phaeobacter</taxon>
    </lineage>
</organism>
<dbReference type="STRING" id="481446.NIT7645_00928"/>
<dbReference type="EMBL" id="CVRL01000033">
    <property type="protein sequence ID" value="CRL11662.1"/>
    <property type="molecule type" value="Genomic_DNA"/>
</dbReference>
<keyword evidence="3" id="KW-1185">Reference proteome</keyword>